<sequence>MAAGEQDWKPGSFTKNFSWGPPANGLLELYESIRIGFDGRMEDVPREVFRQRVSQSGHSEYIPINFFLFNKSKNGIDHLVADELVFQALTAPHTINFDKLALFALNFSYVGRWTGADAAQRRPALWANKYISERVAREFGWSTKRISANDIEQFVETNPRYKAKSARKLSTNLNYIYEIGHLSDFSSRRVELWWVDALFLALDRLIEDRELDGEQIEPERYGSLLTRSSFAQVAGARSLEKDLATKHLVMLYSACGGRERFSDEHVRERTELTIPDVQWFAANDNRPQGAVHPSNPRILKTIPRACAMLAKYAGFDVIDADELEAFDLQGFIRVHTQRALTRLKDANVTPTMSVEELMRLTRDK</sequence>
<reference evidence="1" key="1">
    <citation type="submission" date="2022-05" db="EMBL/GenBank/DDBJ databases">
        <title>Sphingomonas sp. strain RP10 Genome sequencing and assembly.</title>
        <authorList>
            <person name="Kim I."/>
        </authorList>
    </citation>
    <scope>NUCLEOTIDE SEQUENCE</scope>
    <source>
        <strain evidence="1">RP10</strain>
    </source>
</reference>
<protein>
    <submittedName>
        <fullName evidence="1">Uncharacterized protein</fullName>
    </submittedName>
</protein>
<name>A0A9X2HTL2_9SPHN</name>
<dbReference type="RefSeq" id="WP_254290294.1">
    <property type="nucleotide sequence ID" value="NZ_JAMLDY010000023.1"/>
</dbReference>
<proteinExistence type="predicted"/>
<dbReference type="Proteomes" id="UP001139486">
    <property type="component" value="Unassembled WGS sequence"/>
</dbReference>
<comment type="caution">
    <text evidence="1">The sequence shown here is derived from an EMBL/GenBank/DDBJ whole genome shotgun (WGS) entry which is preliminary data.</text>
</comment>
<gene>
    <name evidence="1" type="ORF">M9979_15670</name>
</gene>
<evidence type="ECO:0000313" key="1">
    <source>
        <dbReference type="EMBL" id="MCP3736307.1"/>
    </source>
</evidence>
<keyword evidence="2" id="KW-1185">Reference proteome</keyword>
<organism evidence="1 2">
    <name type="scientific">Sphingomonas liriopis</name>
    <dbReference type="NCBI Taxonomy" id="2949094"/>
    <lineage>
        <taxon>Bacteria</taxon>
        <taxon>Pseudomonadati</taxon>
        <taxon>Pseudomonadota</taxon>
        <taxon>Alphaproteobacteria</taxon>
        <taxon>Sphingomonadales</taxon>
        <taxon>Sphingomonadaceae</taxon>
        <taxon>Sphingomonas</taxon>
    </lineage>
</organism>
<dbReference type="AlphaFoldDB" id="A0A9X2HTL2"/>
<accession>A0A9X2HTL2</accession>
<dbReference type="EMBL" id="JAMLDY010000023">
    <property type="protein sequence ID" value="MCP3736307.1"/>
    <property type="molecule type" value="Genomic_DNA"/>
</dbReference>
<evidence type="ECO:0000313" key="2">
    <source>
        <dbReference type="Proteomes" id="UP001139486"/>
    </source>
</evidence>